<dbReference type="AlphaFoldDB" id="A0A3L5TUC2"/>
<sequence length="327" mass="37622">MKVDYVAFKHMTNFADVKLPVMTFNDSYAHIYQCVTIETATRLMAMKMNVYIRLVPGDQTVPDVFLVFVRTSMQTLVIALQVLIVYQATVQRVITQAIDILHAQVKFMDAENTTVSSPEDVNSPRNVPKKWTNNLHLKTMEFSLGAIYKALGDIPKFGEYTETIKGEDKTLSHFVTEFKYGIIAGEMKAILIRDKITAVSLFNENCKDNAKRSSPFSVNEMFSCEKTLKFADQFRHNDELTISVEIENGGYYVYENRDDRLGYKITKKWPTYSVNLKGIKTVESYTFHWDTELPYYYCIKWFCAYLPLYVPDTSKSVSIMLSLLSNS</sequence>
<accession>A0A3L5TUC2</accession>
<evidence type="ECO:0000313" key="2">
    <source>
        <dbReference type="Proteomes" id="UP000266721"/>
    </source>
</evidence>
<evidence type="ECO:0000313" key="1">
    <source>
        <dbReference type="EMBL" id="OPL33516.1"/>
    </source>
</evidence>
<reference evidence="1 2" key="1">
    <citation type="journal article" date="2016" name="PLoS ONE">
        <title>A First Insight into the Genome of the Filter-Feeder Mussel Mytilus galloprovincialis.</title>
        <authorList>
            <person name="Murgarella M."/>
            <person name="Puiu D."/>
            <person name="Novoa B."/>
            <person name="Figueras A."/>
            <person name="Posada D."/>
            <person name="Canchaya C."/>
        </authorList>
    </citation>
    <scope>NUCLEOTIDE SEQUENCE [LARGE SCALE GENOMIC DNA]</scope>
    <source>
        <tissue evidence="1">Muscle</tissue>
    </source>
</reference>
<name>A0A3L5TUC2_MYTGA</name>
<gene>
    <name evidence="1" type="ORF">AM593_01544</name>
</gene>
<protein>
    <submittedName>
        <fullName evidence="1">Uncharacterized protein</fullName>
    </submittedName>
</protein>
<dbReference type="Proteomes" id="UP000266721">
    <property type="component" value="Unassembled WGS sequence"/>
</dbReference>
<organism evidence="1 2">
    <name type="scientific">Mytilus galloprovincialis</name>
    <name type="common">Mediterranean mussel</name>
    <dbReference type="NCBI Taxonomy" id="29158"/>
    <lineage>
        <taxon>Eukaryota</taxon>
        <taxon>Metazoa</taxon>
        <taxon>Spiralia</taxon>
        <taxon>Lophotrochozoa</taxon>
        <taxon>Mollusca</taxon>
        <taxon>Bivalvia</taxon>
        <taxon>Autobranchia</taxon>
        <taxon>Pteriomorphia</taxon>
        <taxon>Mytilida</taxon>
        <taxon>Mytiloidea</taxon>
        <taxon>Mytilidae</taxon>
        <taxon>Mytilinae</taxon>
        <taxon>Mytilus</taxon>
    </lineage>
</organism>
<keyword evidence="2" id="KW-1185">Reference proteome</keyword>
<comment type="caution">
    <text evidence="1">The sequence shown here is derived from an EMBL/GenBank/DDBJ whole genome shotgun (WGS) entry which is preliminary data.</text>
</comment>
<proteinExistence type="predicted"/>
<dbReference type="EMBL" id="KV582599">
    <property type="protein sequence ID" value="OPL33516.1"/>
    <property type="molecule type" value="Genomic_DNA"/>
</dbReference>
<feature type="non-terminal residue" evidence="1">
    <location>
        <position position="1"/>
    </location>
</feature>